<dbReference type="PATRIC" id="fig|652.5.peg.3415"/>
<dbReference type="InterPro" id="IPR021242">
    <property type="entry name" value="DUF2799"/>
</dbReference>
<sequence>MNARLLLLSLPLILGGCSALSEEECRTVNWHHLGYQDGERGRPRDVVSQYGQSCAEYGIQPDRAEWEKGYQKGLELYCIPELAYRKGRNGDEYQGVCPNDASFMKQYQRGRDEYLVEKRIGELQQELSTLNTSIGTLEMQLRNSKESSDRSYYRSQLDRTNRRATAIEQEIWRLRNPPTVIQFKL</sequence>
<dbReference type="RefSeq" id="WP_060587236.1">
    <property type="nucleotide sequence ID" value="NZ_CP013067.1"/>
</dbReference>
<evidence type="ECO:0000313" key="2">
    <source>
        <dbReference type="EMBL" id="ALP40760.1"/>
    </source>
</evidence>
<keyword evidence="1" id="KW-0732">Signal</keyword>
<feature type="signal peptide" evidence="1">
    <location>
        <begin position="1"/>
        <end position="21"/>
    </location>
</feature>
<organism evidence="2 3">
    <name type="scientific">Aeromonas schubertii</name>
    <dbReference type="NCBI Taxonomy" id="652"/>
    <lineage>
        <taxon>Bacteria</taxon>
        <taxon>Pseudomonadati</taxon>
        <taxon>Pseudomonadota</taxon>
        <taxon>Gammaproteobacteria</taxon>
        <taxon>Aeromonadales</taxon>
        <taxon>Aeromonadaceae</taxon>
        <taxon>Aeromonas</taxon>
    </lineage>
</organism>
<proteinExistence type="predicted"/>
<accession>A0A0S2SGD2</accession>
<gene>
    <name evidence="2" type="ORF">WL1483_1341</name>
</gene>
<evidence type="ECO:0000313" key="3">
    <source>
        <dbReference type="Proteomes" id="UP000058114"/>
    </source>
</evidence>
<protein>
    <submittedName>
        <fullName evidence="2">DNA repair ATPase</fullName>
    </submittedName>
</protein>
<dbReference type="Pfam" id="PF10973">
    <property type="entry name" value="DUF2799"/>
    <property type="match status" value="1"/>
</dbReference>
<dbReference type="KEGG" id="asr:WL1483_1341"/>
<evidence type="ECO:0000256" key="1">
    <source>
        <dbReference type="SAM" id="SignalP"/>
    </source>
</evidence>
<dbReference type="Proteomes" id="UP000058114">
    <property type="component" value="Chromosome"/>
</dbReference>
<dbReference type="EMBL" id="CP013067">
    <property type="protein sequence ID" value="ALP40760.1"/>
    <property type="molecule type" value="Genomic_DNA"/>
</dbReference>
<dbReference type="PROSITE" id="PS51257">
    <property type="entry name" value="PROKAR_LIPOPROTEIN"/>
    <property type="match status" value="1"/>
</dbReference>
<name>A0A0S2SGD2_9GAMM</name>
<dbReference type="AlphaFoldDB" id="A0A0S2SGD2"/>
<feature type="chain" id="PRO_5006604326" evidence="1">
    <location>
        <begin position="22"/>
        <end position="185"/>
    </location>
</feature>
<reference evidence="2 3" key="2">
    <citation type="journal article" date="2016" name="Genome Announc.">
        <title>Complete Genome Sequence of the Highly Virulent Aeromonas schubertii Strain WL1483, Isolated from Diseased Snakehead Fish (Channa argus) in China.</title>
        <authorList>
            <person name="Liu L."/>
            <person name="Li N."/>
            <person name="Zhang D."/>
            <person name="Fu X."/>
            <person name="Shi C."/>
            <person name="Lin Q."/>
            <person name="Hao G."/>
        </authorList>
    </citation>
    <scope>NUCLEOTIDE SEQUENCE [LARGE SCALE GENOMIC DNA]</scope>
    <source>
        <strain evidence="2 3">WL1483</strain>
    </source>
</reference>
<reference evidence="3" key="1">
    <citation type="submission" date="2015-10" db="EMBL/GenBank/DDBJ databases">
        <title>Complete Genome Sequence of Aeromonas schubertii strain WL1483.</title>
        <authorList>
            <person name="Liu L."/>
        </authorList>
    </citation>
    <scope>NUCLEOTIDE SEQUENCE [LARGE SCALE GENOMIC DNA]</scope>
    <source>
        <strain evidence="3">WL1483</strain>
    </source>
</reference>